<dbReference type="Proteomes" id="UP001283361">
    <property type="component" value="Unassembled WGS sequence"/>
</dbReference>
<proteinExistence type="predicted"/>
<name>A0AAE1CSF2_9GAST</name>
<accession>A0AAE1CSF2</accession>
<evidence type="ECO:0000313" key="2">
    <source>
        <dbReference type="Proteomes" id="UP001283361"/>
    </source>
</evidence>
<comment type="caution">
    <text evidence="1">The sequence shown here is derived from an EMBL/GenBank/DDBJ whole genome shotgun (WGS) entry which is preliminary data.</text>
</comment>
<sequence>RTLSALSLPSAGELFCEGVMKGVSLFGSRETETKVDKQVNQNSKYPVRKTFDPWVNRTLLDRWSRRAGEVGIAANNSSGSEGTFLRYLETKTGVVSQERLELSLHISRSSGKTILLFSDHRIKKKWREEQENHWHIGVARCYVSGIYQSKPSIGRENITVRQDENWARGNWIHLSRPRPRISLQAAKPGLSRLGRELGERKLDSPLKTQT</sequence>
<reference evidence="1" key="1">
    <citation type="journal article" date="2023" name="G3 (Bethesda)">
        <title>A reference genome for the long-term kleptoplast-retaining sea slug Elysia crispata morphotype clarki.</title>
        <authorList>
            <person name="Eastman K.E."/>
            <person name="Pendleton A.L."/>
            <person name="Shaikh M.A."/>
            <person name="Suttiyut T."/>
            <person name="Ogas R."/>
            <person name="Tomko P."/>
            <person name="Gavelis G."/>
            <person name="Widhalm J.R."/>
            <person name="Wisecaver J.H."/>
        </authorList>
    </citation>
    <scope>NUCLEOTIDE SEQUENCE</scope>
    <source>
        <strain evidence="1">ECLA1</strain>
    </source>
</reference>
<evidence type="ECO:0000313" key="1">
    <source>
        <dbReference type="EMBL" id="KAK3732425.1"/>
    </source>
</evidence>
<keyword evidence="2" id="KW-1185">Reference proteome</keyword>
<dbReference type="AlphaFoldDB" id="A0AAE1CSF2"/>
<dbReference type="EMBL" id="JAWDGP010006959">
    <property type="protein sequence ID" value="KAK3732425.1"/>
    <property type="molecule type" value="Genomic_DNA"/>
</dbReference>
<organism evidence="1 2">
    <name type="scientific">Elysia crispata</name>
    <name type="common">lettuce slug</name>
    <dbReference type="NCBI Taxonomy" id="231223"/>
    <lineage>
        <taxon>Eukaryota</taxon>
        <taxon>Metazoa</taxon>
        <taxon>Spiralia</taxon>
        <taxon>Lophotrochozoa</taxon>
        <taxon>Mollusca</taxon>
        <taxon>Gastropoda</taxon>
        <taxon>Heterobranchia</taxon>
        <taxon>Euthyneura</taxon>
        <taxon>Panpulmonata</taxon>
        <taxon>Sacoglossa</taxon>
        <taxon>Placobranchoidea</taxon>
        <taxon>Plakobranchidae</taxon>
        <taxon>Elysia</taxon>
    </lineage>
</organism>
<protein>
    <submittedName>
        <fullName evidence="1">Uncharacterized protein</fullName>
    </submittedName>
</protein>
<gene>
    <name evidence="1" type="ORF">RRG08_037429</name>
</gene>
<feature type="non-terminal residue" evidence="1">
    <location>
        <position position="1"/>
    </location>
</feature>